<organism evidence="1 2">
    <name type="scientific">Vibrio aestuarianus</name>
    <dbReference type="NCBI Taxonomy" id="28171"/>
    <lineage>
        <taxon>Bacteria</taxon>
        <taxon>Pseudomonadati</taxon>
        <taxon>Pseudomonadota</taxon>
        <taxon>Gammaproteobacteria</taxon>
        <taxon>Vibrionales</taxon>
        <taxon>Vibrionaceae</taxon>
        <taxon>Vibrio</taxon>
    </lineage>
</organism>
<proteinExistence type="predicted"/>
<reference evidence="1" key="1">
    <citation type="submission" date="2022-06" db="EMBL/GenBank/DDBJ databases">
        <authorList>
            <person name="Goudenege D."/>
            <person name="Le Roux F."/>
        </authorList>
    </citation>
    <scope>NUCLEOTIDE SEQUENCE</scope>
    <source>
        <strain evidence="1">12-063</strain>
    </source>
</reference>
<sequence>MQLFLTKNKHDNNVAQVIFNSKTIDIFIINTCIDIFSGKKSQFKTLPNSSPLK</sequence>
<dbReference type="Proteomes" id="UP001152658">
    <property type="component" value="Unassembled WGS sequence"/>
</dbReference>
<keyword evidence="2" id="KW-1185">Reference proteome</keyword>
<accession>A0ABN8TVV1</accession>
<comment type="caution">
    <text evidence="1">The sequence shown here is derived from an EMBL/GenBank/DDBJ whole genome shotgun (WGS) entry which is preliminary data.</text>
</comment>
<name>A0ABN8TVV1_9VIBR</name>
<evidence type="ECO:0000313" key="2">
    <source>
        <dbReference type="Proteomes" id="UP001152658"/>
    </source>
</evidence>
<evidence type="ECO:0000313" key="1">
    <source>
        <dbReference type="EMBL" id="CAH8239245.1"/>
    </source>
</evidence>
<dbReference type="EMBL" id="CALYLK010000136">
    <property type="protein sequence ID" value="CAH8239245.1"/>
    <property type="molecule type" value="Genomic_DNA"/>
</dbReference>
<protein>
    <submittedName>
        <fullName evidence="1">Uncharacterized protein</fullName>
    </submittedName>
</protein>
<gene>
    <name evidence="1" type="ORF">VAE063_950785</name>
</gene>